<name>A0A1J5Q9V3_9ZZZZ</name>
<evidence type="ECO:0000259" key="2">
    <source>
        <dbReference type="Pfam" id="PF01266"/>
    </source>
</evidence>
<feature type="domain" description="FAD dependent oxidoreductase" evidence="2">
    <location>
        <begin position="9"/>
        <end position="400"/>
    </location>
</feature>
<gene>
    <name evidence="3" type="primary">dadA_12</name>
    <name evidence="3" type="ORF">GALL_416410</name>
</gene>
<accession>A0A1J5Q9V3</accession>
<dbReference type="InterPro" id="IPR006076">
    <property type="entry name" value="FAD-dep_OxRdtase"/>
</dbReference>
<dbReference type="Gene3D" id="3.30.9.10">
    <property type="entry name" value="D-Amino Acid Oxidase, subunit A, domain 2"/>
    <property type="match status" value="1"/>
</dbReference>
<dbReference type="Gene3D" id="3.50.50.60">
    <property type="entry name" value="FAD/NAD(P)-binding domain"/>
    <property type="match status" value="2"/>
</dbReference>
<evidence type="ECO:0000256" key="1">
    <source>
        <dbReference type="ARBA" id="ARBA00023002"/>
    </source>
</evidence>
<reference evidence="3" key="1">
    <citation type="submission" date="2016-10" db="EMBL/GenBank/DDBJ databases">
        <title>Sequence of Gallionella enrichment culture.</title>
        <authorList>
            <person name="Poehlein A."/>
            <person name="Muehling M."/>
            <person name="Daniel R."/>
        </authorList>
    </citation>
    <scope>NUCLEOTIDE SEQUENCE</scope>
</reference>
<organism evidence="3">
    <name type="scientific">mine drainage metagenome</name>
    <dbReference type="NCBI Taxonomy" id="410659"/>
    <lineage>
        <taxon>unclassified sequences</taxon>
        <taxon>metagenomes</taxon>
        <taxon>ecological metagenomes</taxon>
    </lineage>
</organism>
<proteinExistence type="predicted"/>
<dbReference type="GO" id="GO:0016491">
    <property type="term" value="F:oxidoreductase activity"/>
    <property type="evidence" value="ECO:0007669"/>
    <property type="project" value="UniProtKB-KW"/>
</dbReference>
<dbReference type="AlphaFoldDB" id="A0A1J5Q9V3"/>
<dbReference type="SUPFAM" id="SSF54373">
    <property type="entry name" value="FAD-linked reductases, C-terminal domain"/>
    <property type="match status" value="1"/>
</dbReference>
<dbReference type="Pfam" id="PF01266">
    <property type="entry name" value="DAO"/>
    <property type="match status" value="1"/>
</dbReference>
<dbReference type="PANTHER" id="PTHR13847:SF289">
    <property type="entry name" value="GLYCINE OXIDASE"/>
    <property type="match status" value="1"/>
</dbReference>
<protein>
    <submittedName>
        <fullName evidence="3">D-amino acid dehydrogenase small subunit</fullName>
        <ecNumber evidence="3">1.4.99.6</ecNumber>
    </submittedName>
</protein>
<comment type="caution">
    <text evidence="3">The sequence shown here is derived from an EMBL/GenBank/DDBJ whole genome shotgun (WGS) entry which is preliminary data.</text>
</comment>
<dbReference type="PANTHER" id="PTHR13847">
    <property type="entry name" value="SARCOSINE DEHYDROGENASE-RELATED"/>
    <property type="match status" value="1"/>
</dbReference>
<dbReference type="GO" id="GO:0005737">
    <property type="term" value="C:cytoplasm"/>
    <property type="evidence" value="ECO:0007669"/>
    <property type="project" value="TreeGrafter"/>
</dbReference>
<dbReference type="EMBL" id="MLJW01001803">
    <property type="protein sequence ID" value="OIQ76676.1"/>
    <property type="molecule type" value="Genomic_DNA"/>
</dbReference>
<sequence length="419" mass="44437">MTQHLSTEVAIVGAGVIGLAIAHRLAREGREVLLIDAEAPGAGASYGNAGTIADYAVMPVGSPAVLRNLPSLLFDRNSPRAIRRAALPSLMPWLLRFTRESTSARTIHNAGVIAALMADAAASWVELAGEIGGAEILQHRGALYMYERKEDFCRASTDMSERRRLGVTVDLIPPAELAAMEPNLPGVDGGAAFFPKALFLSDPGQMVALLAKAAVATGVRIFRGRVEGLQRQFDGVKLAGFDAEAAPFEVHAQRVVIAAGAHSKALARQAGDRVPLETERGYHVEYDMEVPLLSRPTCPTSRGFYMCPMAGRLRIAGTVELGGLTAPPSRQRIARLEEGARAIFPNLPQPARTWMGFRPSLPDSVPVIGPSKGGAEVMLAFGHGHVGLTLAPITARLISETLAGRMPQGALAGALPARF</sequence>
<dbReference type="InterPro" id="IPR036188">
    <property type="entry name" value="FAD/NAD-bd_sf"/>
</dbReference>
<dbReference type="EC" id="1.4.99.6" evidence="3"/>
<keyword evidence="1 3" id="KW-0560">Oxidoreductase</keyword>
<evidence type="ECO:0000313" key="3">
    <source>
        <dbReference type="EMBL" id="OIQ76676.1"/>
    </source>
</evidence>
<dbReference type="SUPFAM" id="SSF51905">
    <property type="entry name" value="FAD/NAD(P)-binding domain"/>
    <property type="match status" value="1"/>
</dbReference>